<gene>
    <name evidence="1" type="ORF">Q5H91_07705</name>
</gene>
<keyword evidence="2" id="KW-1185">Reference proteome</keyword>
<reference evidence="1 2" key="1">
    <citation type="submission" date="2023-07" db="EMBL/GenBank/DDBJ databases">
        <authorList>
            <person name="Kim M.K."/>
        </authorList>
    </citation>
    <scope>NUCLEOTIDE SEQUENCE [LARGE SCALE GENOMIC DNA]</scope>
    <source>
        <strain evidence="1 2">KR1UV-12</strain>
    </source>
</reference>
<proteinExistence type="predicted"/>
<evidence type="ECO:0008006" key="3">
    <source>
        <dbReference type="Google" id="ProtNLM"/>
    </source>
</evidence>
<organism evidence="1 2">
    <name type="scientific">Sphingomonas aurea</name>
    <dbReference type="NCBI Taxonomy" id="3063994"/>
    <lineage>
        <taxon>Bacteria</taxon>
        <taxon>Pseudomonadati</taxon>
        <taxon>Pseudomonadota</taxon>
        <taxon>Alphaproteobacteria</taxon>
        <taxon>Sphingomonadales</taxon>
        <taxon>Sphingomonadaceae</taxon>
        <taxon>Sphingomonas</taxon>
    </lineage>
</organism>
<dbReference type="RefSeq" id="WP_305172790.1">
    <property type="nucleotide sequence ID" value="NZ_JAUUDS010000002.1"/>
</dbReference>
<accession>A0ABT9EJF0</accession>
<sequence length="151" mass="16785">MRWLFDLGRSGNNMARNQRDEGAMQSSFSLAVDVEHSFIRVTLAGFFTPTDIARFDAARAEAHQRLKCRQGDHVTLVDMREMKIQSQESVGAFQALIANPRYHGRRIAIVVASSLARSQIKRAATGRGAAYFHSIESAEAWLQESDCKAAA</sequence>
<dbReference type="Proteomes" id="UP001230685">
    <property type="component" value="Unassembled WGS sequence"/>
</dbReference>
<comment type="caution">
    <text evidence="1">The sequence shown here is derived from an EMBL/GenBank/DDBJ whole genome shotgun (WGS) entry which is preliminary data.</text>
</comment>
<evidence type="ECO:0000313" key="1">
    <source>
        <dbReference type="EMBL" id="MDP1027093.1"/>
    </source>
</evidence>
<protein>
    <recommendedName>
        <fullName evidence="3">STAS/SEC14 domain-containing protein</fullName>
    </recommendedName>
</protein>
<dbReference type="EMBL" id="JAUUDS010000002">
    <property type="protein sequence ID" value="MDP1027093.1"/>
    <property type="molecule type" value="Genomic_DNA"/>
</dbReference>
<evidence type="ECO:0000313" key="2">
    <source>
        <dbReference type="Proteomes" id="UP001230685"/>
    </source>
</evidence>
<name>A0ABT9EJF0_9SPHN</name>